<feature type="transmembrane region" description="Helical" evidence="1">
    <location>
        <begin position="82"/>
        <end position="100"/>
    </location>
</feature>
<name>A0A2I1G6E8_9GLOM</name>
<evidence type="ECO:0000256" key="1">
    <source>
        <dbReference type="SAM" id="Phobius"/>
    </source>
</evidence>
<gene>
    <name evidence="2" type="ORF">RhiirA4_455927</name>
</gene>
<keyword evidence="1" id="KW-0472">Membrane</keyword>
<feature type="transmembrane region" description="Helical" evidence="1">
    <location>
        <begin position="21"/>
        <end position="38"/>
    </location>
</feature>
<reference evidence="2 3" key="1">
    <citation type="submission" date="2015-10" db="EMBL/GenBank/DDBJ databases">
        <title>Genome analyses suggest a sexual origin of heterokaryosis in a supposedly ancient asexual fungus.</title>
        <authorList>
            <person name="Ropars J."/>
            <person name="Sedzielewska K."/>
            <person name="Noel J."/>
            <person name="Charron P."/>
            <person name="Farinelli L."/>
            <person name="Marton T."/>
            <person name="Kruger M."/>
            <person name="Pelin A."/>
            <person name="Brachmann A."/>
            <person name="Corradi N."/>
        </authorList>
    </citation>
    <scope>NUCLEOTIDE SEQUENCE [LARGE SCALE GENOMIC DNA]</scope>
    <source>
        <strain evidence="2 3">A4</strain>
    </source>
</reference>
<evidence type="ECO:0000313" key="3">
    <source>
        <dbReference type="Proteomes" id="UP000234323"/>
    </source>
</evidence>
<accession>A0A2I1G6E8</accession>
<keyword evidence="1" id="KW-0812">Transmembrane</keyword>
<dbReference type="Proteomes" id="UP000234323">
    <property type="component" value="Unassembled WGS sequence"/>
</dbReference>
<dbReference type="AlphaFoldDB" id="A0A2I1G6E8"/>
<evidence type="ECO:0000313" key="2">
    <source>
        <dbReference type="EMBL" id="PKY42176.1"/>
    </source>
</evidence>
<comment type="caution">
    <text evidence="2">The sequence shown here is derived from an EMBL/GenBank/DDBJ whole genome shotgun (WGS) entry which is preliminary data.</text>
</comment>
<proteinExistence type="predicted"/>
<keyword evidence="3" id="KW-1185">Reference proteome</keyword>
<sequence>MIRLIEVIRIENTDVVMISEICLKFVIFLNHLFIINIGEVTLSLGKTSHGLIEFLYLKELGKSQEKTKYPKNQKDHSDEIRVLFRLLFLQTVIIIAVIVFREKILSDKPVKGSRKDRDDDDILRLTVDYI</sequence>
<dbReference type="EMBL" id="LLXI01000184">
    <property type="protein sequence ID" value="PKY42176.1"/>
    <property type="molecule type" value="Genomic_DNA"/>
</dbReference>
<organism evidence="2 3">
    <name type="scientific">Rhizophagus irregularis</name>
    <dbReference type="NCBI Taxonomy" id="588596"/>
    <lineage>
        <taxon>Eukaryota</taxon>
        <taxon>Fungi</taxon>
        <taxon>Fungi incertae sedis</taxon>
        <taxon>Mucoromycota</taxon>
        <taxon>Glomeromycotina</taxon>
        <taxon>Glomeromycetes</taxon>
        <taxon>Glomerales</taxon>
        <taxon>Glomeraceae</taxon>
        <taxon>Rhizophagus</taxon>
    </lineage>
</organism>
<protein>
    <submittedName>
        <fullName evidence="2">Uncharacterized protein</fullName>
    </submittedName>
</protein>
<keyword evidence="1" id="KW-1133">Transmembrane helix</keyword>